<dbReference type="EMBL" id="OX451740">
    <property type="protein sequence ID" value="CAI8615795.1"/>
    <property type="molecule type" value="Genomic_DNA"/>
</dbReference>
<evidence type="ECO:0000313" key="2">
    <source>
        <dbReference type="EMBL" id="CAI8615795.1"/>
    </source>
</evidence>
<reference evidence="2 3" key="1">
    <citation type="submission" date="2023-01" db="EMBL/GenBank/DDBJ databases">
        <authorList>
            <person name="Kreplak J."/>
        </authorList>
    </citation>
    <scope>NUCLEOTIDE SEQUENCE [LARGE SCALE GENOMIC DNA]</scope>
</reference>
<dbReference type="AlphaFoldDB" id="A0AAV1B3F5"/>
<sequence>MNTLPFGPKDGVPAIDGPTSSSSFMNPSTAALSSHLQRPQFFTCYDSTLNPHLESPSITTMKFFSQMAYCHHTSSSSQLMDSTSKIPSSLLFPACRLNLSPSCLRQPKNFHRFSKPKMMTSEPENIG</sequence>
<protein>
    <submittedName>
        <fullName evidence="2">Uncharacterized protein</fullName>
    </submittedName>
</protein>
<dbReference type="Proteomes" id="UP001157006">
    <property type="component" value="Chromosome 5"/>
</dbReference>
<evidence type="ECO:0000313" key="3">
    <source>
        <dbReference type="Proteomes" id="UP001157006"/>
    </source>
</evidence>
<keyword evidence="3" id="KW-1185">Reference proteome</keyword>
<evidence type="ECO:0000256" key="1">
    <source>
        <dbReference type="SAM" id="MobiDB-lite"/>
    </source>
</evidence>
<gene>
    <name evidence="2" type="ORF">VFH_V196520</name>
</gene>
<accession>A0AAV1B3F5</accession>
<proteinExistence type="predicted"/>
<name>A0AAV1B3F5_VICFA</name>
<organism evidence="2 3">
    <name type="scientific">Vicia faba</name>
    <name type="common">Broad bean</name>
    <name type="synonym">Faba vulgaris</name>
    <dbReference type="NCBI Taxonomy" id="3906"/>
    <lineage>
        <taxon>Eukaryota</taxon>
        <taxon>Viridiplantae</taxon>
        <taxon>Streptophyta</taxon>
        <taxon>Embryophyta</taxon>
        <taxon>Tracheophyta</taxon>
        <taxon>Spermatophyta</taxon>
        <taxon>Magnoliopsida</taxon>
        <taxon>eudicotyledons</taxon>
        <taxon>Gunneridae</taxon>
        <taxon>Pentapetalae</taxon>
        <taxon>rosids</taxon>
        <taxon>fabids</taxon>
        <taxon>Fabales</taxon>
        <taxon>Fabaceae</taxon>
        <taxon>Papilionoideae</taxon>
        <taxon>50 kb inversion clade</taxon>
        <taxon>NPAAA clade</taxon>
        <taxon>Hologalegina</taxon>
        <taxon>IRL clade</taxon>
        <taxon>Fabeae</taxon>
        <taxon>Vicia</taxon>
    </lineage>
</organism>
<feature type="region of interest" description="Disordered" evidence="1">
    <location>
        <begin position="1"/>
        <end position="20"/>
    </location>
</feature>